<protein>
    <submittedName>
        <fullName evidence="1">Phage baseplate assembly protein V</fullName>
    </submittedName>
</protein>
<organism evidence="1">
    <name type="scientific">Candidatus Kentrum sp. TC</name>
    <dbReference type="NCBI Taxonomy" id="2126339"/>
    <lineage>
        <taxon>Bacteria</taxon>
        <taxon>Pseudomonadati</taxon>
        <taxon>Pseudomonadota</taxon>
        <taxon>Gammaproteobacteria</taxon>
        <taxon>Candidatus Kentrum</taxon>
    </lineage>
</organism>
<proteinExistence type="predicted"/>
<reference evidence="1" key="1">
    <citation type="submission" date="2019-02" db="EMBL/GenBank/DDBJ databases">
        <authorList>
            <person name="Gruber-Vodicka R. H."/>
            <person name="Seah K. B. B."/>
        </authorList>
    </citation>
    <scope>NUCLEOTIDE SEQUENCE</scope>
    <source>
        <strain evidence="1">BECK_BZ123</strain>
    </source>
</reference>
<dbReference type="AlphaFoldDB" id="A0A450Z047"/>
<name>A0A450Z047_9GAMM</name>
<dbReference type="EMBL" id="CAADFS010000042">
    <property type="protein sequence ID" value="VFK47166.1"/>
    <property type="molecule type" value="Genomic_DNA"/>
</dbReference>
<accession>A0A450Z047</accession>
<gene>
    <name evidence="1" type="ORF">BECKTC1821D_GA0114238_104212</name>
</gene>
<evidence type="ECO:0000313" key="1">
    <source>
        <dbReference type="EMBL" id="VFK47166.1"/>
    </source>
</evidence>
<dbReference type="Gene3D" id="2.40.50.230">
    <property type="entry name" value="Gp5 N-terminal domain"/>
    <property type="match status" value="1"/>
</dbReference>
<sequence length="122" mass="13635">MAHKRKQSGSEAERLCHRLWLPWPAEVGRNFIRWRPLTKGTQVILACQSGELAQAAIVGMLYTQALDAPSTSPEIDMIQWNDGASIFCQLGTGEMTIRAKDDLRIESGGDIHINAQKVRVFE</sequence>
<dbReference type="InterPro" id="IPR037026">
    <property type="entry name" value="Vgr_OB-fold_dom_sf"/>
</dbReference>